<sequence length="97" mass="10812">MKYRLLHASGPHPIPPPDDPNGIGTKFTCSKSAMATERLITESSKSTTLANAFNDKGHKNGTNRVKVRHLSCRVSMTFRVKRTNMYNQDLGLNPLDQ</sequence>
<reference evidence="2 3" key="1">
    <citation type="journal article" date="2015" name="Proc. Natl. Acad. Sci. U.S.A.">
        <title>The resurrection genome of Boea hygrometrica: A blueprint for survival of dehydration.</title>
        <authorList>
            <person name="Xiao L."/>
            <person name="Yang G."/>
            <person name="Zhang L."/>
            <person name="Yang X."/>
            <person name="Zhao S."/>
            <person name="Ji Z."/>
            <person name="Zhou Q."/>
            <person name="Hu M."/>
            <person name="Wang Y."/>
            <person name="Chen M."/>
            <person name="Xu Y."/>
            <person name="Jin H."/>
            <person name="Xiao X."/>
            <person name="Hu G."/>
            <person name="Bao F."/>
            <person name="Hu Y."/>
            <person name="Wan P."/>
            <person name="Li L."/>
            <person name="Deng X."/>
            <person name="Kuang T."/>
            <person name="Xiang C."/>
            <person name="Zhu J.K."/>
            <person name="Oliver M.J."/>
            <person name="He Y."/>
        </authorList>
    </citation>
    <scope>NUCLEOTIDE SEQUENCE [LARGE SCALE GENOMIC DNA]</scope>
    <source>
        <strain evidence="3">cv. XS01</strain>
    </source>
</reference>
<protein>
    <submittedName>
        <fullName evidence="2">Uncharacterized protein</fullName>
    </submittedName>
</protein>
<organism evidence="2 3">
    <name type="scientific">Dorcoceras hygrometricum</name>
    <dbReference type="NCBI Taxonomy" id="472368"/>
    <lineage>
        <taxon>Eukaryota</taxon>
        <taxon>Viridiplantae</taxon>
        <taxon>Streptophyta</taxon>
        <taxon>Embryophyta</taxon>
        <taxon>Tracheophyta</taxon>
        <taxon>Spermatophyta</taxon>
        <taxon>Magnoliopsida</taxon>
        <taxon>eudicotyledons</taxon>
        <taxon>Gunneridae</taxon>
        <taxon>Pentapetalae</taxon>
        <taxon>asterids</taxon>
        <taxon>lamiids</taxon>
        <taxon>Lamiales</taxon>
        <taxon>Gesneriaceae</taxon>
        <taxon>Didymocarpoideae</taxon>
        <taxon>Trichosporeae</taxon>
        <taxon>Loxocarpinae</taxon>
        <taxon>Dorcoceras</taxon>
    </lineage>
</organism>
<dbReference type="Proteomes" id="UP000250235">
    <property type="component" value="Unassembled WGS sequence"/>
</dbReference>
<evidence type="ECO:0000256" key="1">
    <source>
        <dbReference type="SAM" id="MobiDB-lite"/>
    </source>
</evidence>
<name>A0A2Z7A4J9_9LAMI</name>
<accession>A0A2Z7A4J9</accession>
<evidence type="ECO:0000313" key="2">
    <source>
        <dbReference type="EMBL" id="KZV16386.1"/>
    </source>
</evidence>
<dbReference type="EMBL" id="KV019067">
    <property type="protein sequence ID" value="KZV16386.1"/>
    <property type="molecule type" value="Genomic_DNA"/>
</dbReference>
<proteinExistence type="predicted"/>
<evidence type="ECO:0000313" key="3">
    <source>
        <dbReference type="Proteomes" id="UP000250235"/>
    </source>
</evidence>
<feature type="region of interest" description="Disordered" evidence="1">
    <location>
        <begin position="1"/>
        <end position="24"/>
    </location>
</feature>
<dbReference type="AlphaFoldDB" id="A0A2Z7A4J9"/>
<gene>
    <name evidence="2" type="ORF">F511_32286</name>
</gene>
<keyword evidence="3" id="KW-1185">Reference proteome</keyword>